<keyword evidence="4" id="KW-1185">Reference proteome</keyword>
<sequence>MDLRLHRRVLRGRPRGRRPRRPPHGRLPRPAERRELDPAGRGAGTVRPHVHRGAGALRAPGLAARGVEPGQHAHRGGGALGQPPLQRALHRTALGRRRPARRRHLRRADGGEEDRHARRDARRLRRLPQPVRATAERGDLAAVGHPAELPHERVDDHARAGAVLGALRREPAAGRRRRLAGGPVTGPRPAAAAGRAGPLRAPLRPGPGRHPVSAPFDVLIEHGTVVDGTGNPAFTAAVGFRDGRVTLLRGSTEHVPARERVDATGRLVAPGLIDLHSHSDLVLLGDPDLEMKIRQGVTTEVIGVDGLSYAPYDRPADLSAFAEQNAGIAGLPAEPLGWRSIADQLATYDRAVAVNVATMVGNTALRVNALGWEPGVADGAALDRMRAQVREAMYDGAFGLSTGLDYPPGAHATTDELVALAAEAAELGGMYHTHVRYGLGDTYLDPFREAVDIARRSGAPLQVTHFSRSARASYAGGAQRMLDLLQDERDAGLDVTFDTYTYEWGGTRLSRLLPLWAQEGGPDRLRERLADGGTRDRIAAEIEASGAARQYVASAPFSDLRLGYLTSPEWDRFEGWYLSEVVSTLGSSLGAAVCGLVAANPGATFTRPSPHAMTLWKFVCHPLGMIASDSVFIGLAPSPRAYGCFTRVLADFVREERLLSLPEAIRKMSSFPAQRLGLPDRGVLRDGAVADVIVFSLERSLAPATFERPRQFAEGVDDVFVSGTAVLRDGALTGARPGRALYGPAKDRGPAAAVVTATASAAATAGATASAGARARVEPAAEG</sequence>
<protein>
    <recommendedName>
        <fullName evidence="2">Amidohydrolase 3 domain-containing protein</fullName>
    </recommendedName>
</protein>
<feature type="compositionally biased region" description="Basic residues" evidence="1">
    <location>
        <begin position="1"/>
        <end position="27"/>
    </location>
</feature>
<feature type="region of interest" description="Disordered" evidence="1">
    <location>
        <begin position="1"/>
        <end position="52"/>
    </location>
</feature>
<dbReference type="Proteomes" id="UP000295621">
    <property type="component" value="Unassembled WGS sequence"/>
</dbReference>
<dbReference type="InterPro" id="IPR050378">
    <property type="entry name" value="Metallo-dep_Hydrolases_sf"/>
</dbReference>
<feature type="compositionally biased region" description="Basic and acidic residues" evidence="1">
    <location>
        <begin position="29"/>
        <end position="38"/>
    </location>
</feature>
<dbReference type="InterPro" id="IPR011059">
    <property type="entry name" value="Metal-dep_hydrolase_composite"/>
</dbReference>
<dbReference type="GO" id="GO:0016810">
    <property type="term" value="F:hydrolase activity, acting on carbon-nitrogen (but not peptide) bonds"/>
    <property type="evidence" value="ECO:0007669"/>
    <property type="project" value="InterPro"/>
</dbReference>
<organism evidence="3 4">
    <name type="scientific">Jiangella ureilytica</name>
    <dbReference type="NCBI Taxonomy" id="2530374"/>
    <lineage>
        <taxon>Bacteria</taxon>
        <taxon>Bacillati</taxon>
        <taxon>Actinomycetota</taxon>
        <taxon>Actinomycetes</taxon>
        <taxon>Jiangellales</taxon>
        <taxon>Jiangellaceae</taxon>
        <taxon>Jiangella</taxon>
    </lineage>
</organism>
<dbReference type="OrthoDB" id="9766983at2"/>
<feature type="region of interest" description="Disordered" evidence="1">
    <location>
        <begin position="91"/>
        <end position="135"/>
    </location>
</feature>
<feature type="region of interest" description="Disordered" evidence="1">
    <location>
        <begin position="170"/>
        <end position="208"/>
    </location>
</feature>
<feature type="domain" description="Amidohydrolase 3" evidence="2">
    <location>
        <begin position="635"/>
        <end position="726"/>
    </location>
</feature>
<dbReference type="PANTHER" id="PTHR11647">
    <property type="entry name" value="HYDRANTOINASE/DIHYDROPYRIMIDINASE FAMILY MEMBER"/>
    <property type="match status" value="1"/>
</dbReference>
<dbReference type="Pfam" id="PF07969">
    <property type="entry name" value="Amidohydro_3"/>
    <property type="match status" value="2"/>
</dbReference>
<gene>
    <name evidence="3" type="ORF">E1212_15530</name>
</gene>
<evidence type="ECO:0000259" key="2">
    <source>
        <dbReference type="Pfam" id="PF07969"/>
    </source>
</evidence>
<feature type="compositionally biased region" description="Low complexity" evidence="1">
    <location>
        <begin position="180"/>
        <end position="203"/>
    </location>
</feature>
<evidence type="ECO:0000313" key="3">
    <source>
        <dbReference type="EMBL" id="TDC50305.1"/>
    </source>
</evidence>
<feature type="region of interest" description="Disordered" evidence="1">
    <location>
        <begin position="67"/>
        <end position="86"/>
    </location>
</feature>
<dbReference type="EMBL" id="SMKL01000032">
    <property type="protein sequence ID" value="TDC50305.1"/>
    <property type="molecule type" value="Genomic_DNA"/>
</dbReference>
<evidence type="ECO:0000256" key="1">
    <source>
        <dbReference type="SAM" id="MobiDB-lite"/>
    </source>
</evidence>
<dbReference type="InterPro" id="IPR032466">
    <property type="entry name" value="Metal_Hydrolase"/>
</dbReference>
<dbReference type="InterPro" id="IPR013108">
    <property type="entry name" value="Amidohydro_3"/>
</dbReference>
<reference evidence="3 4" key="1">
    <citation type="submission" date="2019-02" db="EMBL/GenBank/DDBJ databases">
        <title>Draft genome sequences of novel Actinobacteria.</title>
        <authorList>
            <person name="Sahin N."/>
            <person name="Ay H."/>
            <person name="Saygin H."/>
        </authorList>
    </citation>
    <scope>NUCLEOTIDE SEQUENCE [LARGE SCALE GENOMIC DNA]</scope>
    <source>
        <strain evidence="3 4">KC603</strain>
    </source>
</reference>
<dbReference type="AlphaFoldDB" id="A0A4V6PB33"/>
<feature type="compositionally biased region" description="Basic residues" evidence="1">
    <location>
        <begin position="91"/>
        <end position="106"/>
    </location>
</feature>
<dbReference type="SUPFAM" id="SSF51338">
    <property type="entry name" value="Composite domain of metallo-dependent hydrolases"/>
    <property type="match status" value="1"/>
</dbReference>
<dbReference type="SUPFAM" id="SSF51556">
    <property type="entry name" value="Metallo-dependent hydrolases"/>
    <property type="match status" value="1"/>
</dbReference>
<feature type="compositionally biased region" description="Basic and acidic residues" evidence="1">
    <location>
        <begin position="107"/>
        <end position="117"/>
    </location>
</feature>
<comment type="caution">
    <text evidence="3">The sequence shown here is derived from an EMBL/GenBank/DDBJ whole genome shotgun (WGS) entry which is preliminary data.</text>
</comment>
<accession>A0A4V6PB33</accession>
<feature type="domain" description="Amidohydrolase 3" evidence="2">
    <location>
        <begin position="261"/>
        <end position="474"/>
    </location>
</feature>
<dbReference type="Gene3D" id="3.20.20.140">
    <property type="entry name" value="Metal-dependent hydrolases"/>
    <property type="match status" value="2"/>
</dbReference>
<evidence type="ECO:0000313" key="4">
    <source>
        <dbReference type="Proteomes" id="UP000295621"/>
    </source>
</evidence>
<name>A0A4V6PB33_9ACTN</name>
<dbReference type="PANTHER" id="PTHR11647:SF1">
    <property type="entry name" value="COLLAPSIN RESPONSE MEDIATOR PROTEIN"/>
    <property type="match status" value="1"/>
</dbReference>
<proteinExistence type="predicted"/>